<name>A0A7Y3TAN1_9HYPH</name>
<dbReference type="InterPro" id="IPR012036">
    <property type="entry name" value="Phage_Mu_Gp28"/>
</dbReference>
<accession>A0A7Y3TAN1</accession>
<dbReference type="PIRSF" id="PIRSF007056">
    <property type="entry name" value="UCP007056"/>
    <property type="match status" value="1"/>
</dbReference>
<evidence type="ECO:0000256" key="1">
    <source>
        <dbReference type="SAM" id="MobiDB-lite"/>
    </source>
</evidence>
<protein>
    <recommendedName>
        <fullName evidence="4">Mu-like prophage FluMu protein gp28</fullName>
    </recommendedName>
</protein>
<comment type="caution">
    <text evidence="2">The sequence shown here is derived from an EMBL/GenBank/DDBJ whole genome shotgun (WGS) entry which is preliminary data.</text>
</comment>
<dbReference type="Gene3D" id="3.30.420.240">
    <property type="match status" value="1"/>
</dbReference>
<reference evidence="2 3" key="1">
    <citation type="submission" date="2018-11" db="EMBL/GenBank/DDBJ databases">
        <title>Genome sequencing and analysis.</title>
        <authorList>
            <person name="Huang Y.-T."/>
        </authorList>
    </citation>
    <scope>NUCLEOTIDE SEQUENCE [LARGE SCALE GENOMIC DNA]</scope>
    <source>
        <strain evidence="2 3">SHIN</strain>
    </source>
</reference>
<dbReference type="AlphaFoldDB" id="A0A7Y3TAN1"/>
<organism evidence="2 3">
    <name type="scientific">Brucella pseudogrignonensis</name>
    <dbReference type="NCBI Taxonomy" id="419475"/>
    <lineage>
        <taxon>Bacteria</taxon>
        <taxon>Pseudomonadati</taxon>
        <taxon>Pseudomonadota</taxon>
        <taxon>Alphaproteobacteria</taxon>
        <taxon>Hyphomicrobiales</taxon>
        <taxon>Brucellaceae</taxon>
        <taxon>Brucella/Ochrobactrum group</taxon>
        <taxon>Brucella</taxon>
    </lineage>
</organism>
<gene>
    <name evidence="2" type="ORF">EHE22_26695</name>
</gene>
<evidence type="ECO:0008006" key="4">
    <source>
        <dbReference type="Google" id="ProtNLM"/>
    </source>
</evidence>
<sequence length="563" mass="62520">MSEAPLPGLPRGQWTDPPVIPTDPAKLPDELPRGGEIPDDLDPLADGVLMEHQKEWIADDSLLKGCAKGRRTGITFAEALDATLIAAAQRSAGGQNYFYIPDTKPKGREFIGYAAHFAKTVANEMLTIEDGIFFDIREDGSTNAISSYIIRFKSGFRIEALSSRPENIRGLQGVVCIDEAAFHRDVRAVIDAVAALLIWGGKVRVISSHNGVTNPFNELIKEAEAGKNGFNFHTFTFGDAVQNGLFKRVCLIKGEEWTLEKEAAWEAKIRSAYGTRTAKMRQELDAIPAEAEGAALTRVLIERCMSRDLPGVVRWDRPDEFKDLEDFEREEQAEDFCKRSLKPLLDSLDPEREHCFGEDFARSGDKTAIIVFEIGTDLVRRARLVVELKNIPFDQQRDILFYIGDALPRMIGGALDARGNGQYLAEKARQRWGENIHEVMLSDKWYAANMPAYIEAFGDKSVLFPYDADILADHQALAYVGGYIKVPDGHSTKGADGYDRHGDTAPAGALGFFASNQEAIIYEYENNRKRAGTGNDMRGHNGGPLLDDDRRGRTVDIYLRGSL</sequence>
<dbReference type="Proteomes" id="UP000526233">
    <property type="component" value="Unassembled WGS sequence"/>
</dbReference>
<dbReference type="RefSeq" id="WP_171380720.1">
    <property type="nucleotide sequence ID" value="NZ_PKQI01000007.1"/>
</dbReference>
<evidence type="ECO:0000313" key="3">
    <source>
        <dbReference type="Proteomes" id="UP000526233"/>
    </source>
</evidence>
<dbReference type="Gene3D" id="3.40.50.300">
    <property type="entry name" value="P-loop containing nucleotide triphosphate hydrolases"/>
    <property type="match status" value="1"/>
</dbReference>
<dbReference type="InterPro" id="IPR027417">
    <property type="entry name" value="P-loop_NTPase"/>
</dbReference>
<feature type="region of interest" description="Disordered" evidence="1">
    <location>
        <begin position="1"/>
        <end position="35"/>
    </location>
</feature>
<dbReference type="EMBL" id="PKQI01000007">
    <property type="protein sequence ID" value="NNV23941.1"/>
    <property type="molecule type" value="Genomic_DNA"/>
</dbReference>
<evidence type="ECO:0000313" key="2">
    <source>
        <dbReference type="EMBL" id="NNV23941.1"/>
    </source>
</evidence>
<proteinExistence type="predicted"/>